<feature type="domain" description="Exonuclease VII large subunit C-terminal" evidence="1">
    <location>
        <begin position="1"/>
        <end position="94"/>
    </location>
</feature>
<dbReference type="PANTHER" id="PTHR30008:SF0">
    <property type="entry name" value="EXODEOXYRIBONUCLEASE 7 LARGE SUBUNIT"/>
    <property type="match status" value="1"/>
</dbReference>
<accession>T1BD95</accession>
<dbReference type="InterPro" id="IPR003753">
    <property type="entry name" value="Exonuc_VII_L"/>
</dbReference>
<gene>
    <name evidence="2" type="ORF">B2A_06662</name>
</gene>
<dbReference type="GO" id="GO:0006308">
    <property type="term" value="P:DNA catabolic process"/>
    <property type="evidence" value="ECO:0007669"/>
    <property type="project" value="InterPro"/>
</dbReference>
<comment type="caution">
    <text evidence="2">The sequence shown here is derived from an EMBL/GenBank/DDBJ whole genome shotgun (WGS) entry which is preliminary data.</text>
</comment>
<sequence>MLNILGRRFPPAAVRVYPVPVQGAAAAPAIVEALALASARADCDVLILARGGGSLEDLWAFNDERVARAIRACSVPVVSGVGHEIDFTIADFAA</sequence>
<dbReference type="EC" id="3.1.11.6" evidence="2"/>
<evidence type="ECO:0000259" key="1">
    <source>
        <dbReference type="Pfam" id="PF02601"/>
    </source>
</evidence>
<evidence type="ECO:0000313" key="2">
    <source>
        <dbReference type="EMBL" id="EQD52170.1"/>
    </source>
</evidence>
<dbReference type="InterPro" id="IPR020579">
    <property type="entry name" value="Exonuc_VII_lsu_C"/>
</dbReference>
<keyword evidence="2" id="KW-0540">Nuclease</keyword>
<protein>
    <submittedName>
        <fullName evidence="2">Exonuclease VII, large subunit</fullName>
        <ecNumber evidence="2">3.1.11.6</ecNumber>
    </submittedName>
</protein>
<keyword evidence="2" id="KW-0269">Exonuclease</keyword>
<organism evidence="2">
    <name type="scientific">mine drainage metagenome</name>
    <dbReference type="NCBI Taxonomy" id="410659"/>
    <lineage>
        <taxon>unclassified sequences</taxon>
        <taxon>metagenomes</taxon>
        <taxon>ecological metagenomes</taxon>
    </lineage>
</organism>
<reference evidence="2" key="2">
    <citation type="journal article" date="2014" name="ISME J.">
        <title>Microbial stratification in low pH oxic and suboxic macroscopic growths along an acid mine drainage.</title>
        <authorList>
            <person name="Mendez-Garcia C."/>
            <person name="Mesa V."/>
            <person name="Sprenger R.R."/>
            <person name="Richter M."/>
            <person name="Diez M.S."/>
            <person name="Solano J."/>
            <person name="Bargiela R."/>
            <person name="Golyshina O.V."/>
            <person name="Manteca A."/>
            <person name="Ramos J.L."/>
            <person name="Gallego J.R."/>
            <person name="Llorente I."/>
            <person name="Martins Dos Santos V.A."/>
            <person name="Jensen O.N."/>
            <person name="Pelaez A.I."/>
            <person name="Sanchez J."/>
            <person name="Ferrer M."/>
        </authorList>
    </citation>
    <scope>NUCLEOTIDE SEQUENCE</scope>
</reference>
<keyword evidence="2" id="KW-0378">Hydrolase</keyword>
<reference evidence="2" key="1">
    <citation type="submission" date="2013-08" db="EMBL/GenBank/DDBJ databases">
        <authorList>
            <person name="Mendez C."/>
            <person name="Richter M."/>
            <person name="Ferrer M."/>
            <person name="Sanchez J."/>
        </authorList>
    </citation>
    <scope>NUCLEOTIDE SEQUENCE</scope>
</reference>
<dbReference type="Pfam" id="PF02601">
    <property type="entry name" value="Exonuc_VII_L"/>
    <property type="match status" value="1"/>
</dbReference>
<dbReference type="PANTHER" id="PTHR30008">
    <property type="entry name" value="EXODEOXYRIBONUCLEASE 7 LARGE SUBUNIT"/>
    <property type="match status" value="1"/>
</dbReference>
<dbReference type="GO" id="GO:0009318">
    <property type="term" value="C:exodeoxyribonuclease VII complex"/>
    <property type="evidence" value="ECO:0007669"/>
    <property type="project" value="InterPro"/>
</dbReference>
<name>T1BD95_9ZZZZ</name>
<proteinExistence type="predicted"/>
<feature type="non-terminal residue" evidence="2">
    <location>
        <position position="94"/>
    </location>
</feature>
<dbReference type="EMBL" id="AUZZ01004727">
    <property type="protein sequence ID" value="EQD52170.1"/>
    <property type="molecule type" value="Genomic_DNA"/>
</dbReference>
<dbReference type="GO" id="GO:0008855">
    <property type="term" value="F:exodeoxyribonuclease VII activity"/>
    <property type="evidence" value="ECO:0007669"/>
    <property type="project" value="UniProtKB-EC"/>
</dbReference>
<dbReference type="AlphaFoldDB" id="T1BD95"/>